<comment type="caution">
    <text evidence="2">The sequence shown here is derived from an EMBL/GenBank/DDBJ whole genome shotgun (WGS) entry which is preliminary data.</text>
</comment>
<proteinExistence type="predicted"/>
<reference evidence="2" key="1">
    <citation type="submission" date="2018-05" db="EMBL/GenBank/DDBJ databases">
        <title>Draft genome of Mucuna pruriens seed.</title>
        <authorList>
            <person name="Nnadi N.E."/>
            <person name="Vos R."/>
            <person name="Hasami M.H."/>
            <person name="Devisetty U.K."/>
            <person name="Aguiy J.C."/>
        </authorList>
    </citation>
    <scope>NUCLEOTIDE SEQUENCE [LARGE SCALE GENOMIC DNA]</scope>
    <source>
        <strain evidence="2">JCA_2017</strain>
    </source>
</reference>
<keyword evidence="3" id="KW-1185">Reference proteome</keyword>
<dbReference type="Proteomes" id="UP000257109">
    <property type="component" value="Unassembled WGS sequence"/>
</dbReference>
<evidence type="ECO:0000313" key="2">
    <source>
        <dbReference type="EMBL" id="RDX60673.1"/>
    </source>
</evidence>
<feature type="compositionally biased region" description="Basic and acidic residues" evidence="1">
    <location>
        <begin position="55"/>
        <end position="64"/>
    </location>
</feature>
<accession>A0A371E3V7</accession>
<protein>
    <submittedName>
        <fullName evidence="2">Uncharacterized protein</fullName>
    </submittedName>
</protein>
<evidence type="ECO:0000313" key="3">
    <source>
        <dbReference type="Proteomes" id="UP000257109"/>
    </source>
</evidence>
<sequence length="86" mass="10072">MTRFLNGLNRDIRDLVKLYDYTSIYMLVHQASKVESQLKRHGIKSYPTTSSNWNGKERSLFKRDKIPRKGNAPLKGHRREEGHITS</sequence>
<dbReference type="OrthoDB" id="1731207at2759"/>
<feature type="region of interest" description="Disordered" evidence="1">
    <location>
        <begin position="44"/>
        <end position="86"/>
    </location>
</feature>
<organism evidence="2 3">
    <name type="scientific">Mucuna pruriens</name>
    <name type="common">Velvet bean</name>
    <name type="synonym">Dolichos pruriens</name>
    <dbReference type="NCBI Taxonomy" id="157652"/>
    <lineage>
        <taxon>Eukaryota</taxon>
        <taxon>Viridiplantae</taxon>
        <taxon>Streptophyta</taxon>
        <taxon>Embryophyta</taxon>
        <taxon>Tracheophyta</taxon>
        <taxon>Spermatophyta</taxon>
        <taxon>Magnoliopsida</taxon>
        <taxon>eudicotyledons</taxon>
        <taxon>Gunneridae</taxon>
        <taxon>Pentapetalae</taxon>
        <taxon>rosids</taxon>
        <taxon>fabids</taxon>
        <taxon>Fabales</taxon>
        <taxon>Fabaceae</taxon>
        <taxon>Papilionoideae</taxon>
        <taxon>50 kb inversion clade</taxon>
        <taxon>NPAAA clade</taxon>
        <taxon>indigoferoid/millettioid clade</taxon>
        <taxon>Phaseoleae</taxon>
        <taxon>Mucuna</taxon>
    </lineage>
</organism>
<dbReference type="AlphaFoldDB" id="A0A371E3V7"/>
<name>A0A371E3V7_MUCPR</name>
<gene>
    <name evidence="2" type="ORF">CR513_61168</name>
</gene>
<feature type="non-terminal residue" evidence="2">
    <location>
        <position position="1"/>
    </location>
</feature>
<evidence type="ECO:0000256" key="1">
    <source>
        <dbReference type="SAM" id="MobiDB-lite"/>
    </source>
</evidence>
<dbReference type="EMBL" id="QJKJ01016666">
    <property type="protein sequence ID" value="RDX60673.1"/>
    <property type="molecule type" value="Genomic_DNA"/>
</dbReference>